<comment type="caution">
    <text evidence="6">The sequence shown here is derived from an EMBL/GenBank/DDBJ whole genome shotgun (WGS) entry which is preliminary data.</text>
</comment>
<keyword evidence="5" id="KW-0539">Nucleus</keyword>
<reference evidence="6" key="1">
    <citation type="submission" date="2021-06" db="EMBL/GenBank/DDBJ databases">
        <authorList>
            <person name="Kallberg Y."/>
            <person name="Tangrot J."/>
            <person name="Rosling A."/>
        </authorList>
    </citation>
    <scope>NUCLEOTIDE SEQUENCE</scope>
    <source>
        <strain evidence="6">BR232B</strain>
    </source>
</reference>
<name>A0A9N8WQJ8_9GLOM</name>
<dbReference type="Pfam" id="PF11573">
    <property type="entry name" value="Med23"/>
    <property type="match status" value="1"/>
</dbReference>
<evidence type="ECO:0000256" key="1">
    <source>
        <dbReference type="ARBA" id="ARBA00004123"/>
    </source>
</evidence>
<accession>A0A9N8WQJ8</accession>
<dbReference type="OrthoDB" id="9982951at2759"/>
<dbReference type="PANTHER" id="PTHR12691">
    <property type="entry name" value="MEDIATOR OF RNA POLYMERASE II TRANSCRIPTION SUBUNIT 23"/>
    <property type="match status" value="1"/>
</dbReference>
<evidence type="ECO:0000313" key="7">
    <source>
        <dbReference type="Proteomes" id="UP000789739"/>
    </source>
</evidence>
<comment type="subcellular location">
    <subcellularLocation>
        <location evidence="1">Nucleus</location>
    </subcellularLocation>
</comment>
<evidence type="ECO:0000256" key="5">
    <source>
        <dbReference type="ARBA" id="ARBA00023242"/>
    </source>
</evidence>
<dbReference type="GO" id="GO:0016592">
    <property type="term" value="C:mediator complex"/>
    <property type="evidence" value="ECO:0007669"/>
    <property type="project" value="TreeGrafter"/>
</dbReference>
<keyword evidence="4" id="KW-0804">Transcription</keyword>
<evidence type="ECO:0000313" key="6">
    <source>
        <dbReference type="EMBL" id="CAG8493251.1"/>
    </source>
</evidence>
<keyword evidence="7" id="KW-1185">Reference proteome</keyword>
<dbReference type="GO" id="GO:0010628">
    <property type="term" value="P:positive regulation of gene expression"/>
    <property type="evidence" value="ECO:0007669"/>
    <property type="project" value="TreeGrafter"/>
</dbReference>
<dbReference type="Proteomes" id="UP000789739">
    <property type="component" value="Unassembled WGS sequence"/>
</dbReference>
<evidence type="ECO:0000256" key="4">
    <source>
        <dbReference type="ARBA" id="ARBA00023163"/>
    </source>
</evidence>
<organism evidence="6 7">
    <name type="scientific">Paraglomus brasilianum</name>
    <dbReference type="NCBI Taxonomy" id="144538"/>
    <lineage>
        <taxon>Eukaryota</taxon>
        <taxon>Fungi</taxon>
        <taxon>Fungi incertae sedis</taxon>
        <taxon>Mucoromycota</taxon>
        <taxon>Glomeromycotina</taxon>
        <taxon>Glomeromycetes</taxon>
        <taxon>Paraglomerales</taxon>
        <taxon>Paraglomeraceae</taxon>
        <taxon>Paraglomus</taxon>
    </lineage>
</organism>
<gene>
    <name evidence="6" type="ORF">PBRASI_LOCUS2219</name>
</gene>
<comment type="similarity">
    <text evidence="2">Belongs to the Mediator complex subunit 23 family.</text>
</comment>
<dbReference type="EMBL" id="CAJVPI010000168">
    <property type="protein sequence ID" value="CAG8493251.1"/>
    <property type="molecule type" value="Genomic_DNA"/>
</dbReference>
<sequence>MDIANGFEDLLASTVRARELKEQEEQLEAKSLDGHYLGRKVKGLSSKSSEDTVVDFELELENSEIMNKLVTEFAKVAPTLEKMNKTFQYMKKSIDSSPTSTSRISLILSIFSNLISDYQLSSSFPTPQITIPQIFGYLTHWLKNDMQHLWVGITSFVLIMLRQYPRAIVEISPTTAMTFIKKMMEQINVLPVKLNKGQMRCVEKGQEVIEAFLTGKGCGGVGCVSYYHIIQEFPVIFGAPVNGHFENIHWTMEPFVHELCKRRRRLSFIMMPPDASWPLVSQYSRDHEYNDLASIDSNRVFAPDYDQFVQEGCAASFTSRFRDLFFQRAWIEEVRIMAKKVKGTQYGLEPVRAAIFEKARDIIIYIQENSKFNERRQDAFGEPRNQSTVTEQVLIPNNLDYWELMIEVADQLYSLVGTENYVKYEEALTEFCRMVRVGDNDNRPQLQKDNALIWLLLQLSHIEKVMKETISVDLSKDEKLFRMLSSLYNEEQITSKDAFYLRDLSLQCFMAYHQHSLNTTNLKYRHPELFSALPYSKVCGDLSKYVFSTYKGNIGNIDLFRNIRFEEIIKLAIVSEARESLVADTLLANLISPKLELGTLAFPSTKYLKGGSATYKLLDYIGLHAKNRLSFLILKMSFDEKGPTSFSHDSPQKEHNSASPYVLDALFKMLYSAPWSLSQIITIIFDRLKKYDKALKVKAEDGSALPEQSLRWTHTILELFNYRLLRFFKQYTKTPDLLNFVKYSLSHLNHRQTFRGVEMFAICSMVLQVDVKFIRSIGEAIREKSILFPESEMLARILITTIARIVKFRGTSDLQADLLSKVLTNIYPYSLEWSPAVFDFFPEPVKQILKSQQAGNAFPLAQTSAVLAAIQEETLINLAKDEILSEKQEAALKERYSDPENQKIFLCAIWSILMHYKKQNLTLTKMWGSLRSTLLQFAPSRMATYTAGLVDYIVSVSTPQWKVVECALLAELIWKHQILAFEHVIYALICDQRDEKKSEIATGFLNCLLFEPEGFSQRVARFMELGFRPRYWVEDDFHGKLMQYLEDYPEFYEYEAFAMDGYANINTPLNPPPDIQMPIYYSNVILRTLPIFDILVGNMIAFGNIELLKFLDEYGKLYRYHQTPLSFVRDLFCYYYPASTIRNPNVCRRLVKLLDFDDYDMAPELLEYVNNESIGAEIFDENYFDKVFRKLADNMLPQKCAPKTKSHLPERHFREISNPMVLALYIACVEILATPIEPVDVVRMALNIILVRGTKNVAVPPIIIHAVALLFSFLPQDEFVIPMLTEVVNVIKTDAHLREPSAVCTLSYNNLFSQPSNTQSDKSASFFAMDPPNPFLEPPSPQAVKTIMFPYIFKDYTSNYYNYGTNAPNTLLTLAHSIIHYSNNDIVERFFGSMLIFRDEIKTDVQVLYLCALMGPVLYRLEKNVIIMKEYIIHLVQLLHDVTSTMRLEENASTLALEQIYDFLQHVHPHVASDADTLLCIREVVRLLKAPVQCRLCGYLVTSLN</sequence>
<keyword evidence="3" id="KW-0805">Transcription regulation</keyword>
<proteinExistence type="inferred from homology"/>
<evidence type="ECO:0000256" key="2">
    <source>
        <dbReference type="ARBA" id="ARBA00010222"/>
    </source>
</evidence>
<dbReference type="GO" id="GO:0005667">
    <property type="term" value="C:transcription regulator complex"/>
    <property type="evidence" value="ECO:0007669"/>
    <property type="project" value="TreeGrafter"/>
</dbReference>
<dbReference type="PANTHER" id="PTHR12691:SF10">
    <property type="entry name" value="MEDIATOR OF RNA POLYMERASE II TRANSCRIPTION SUBUNIT 23"/>
    <property type="match status" value="1"/>
</dbReference>
<evidence type="ECO:0000256" key="3">
    <source>
        <dbReference type="ARBA" id="ARBA00023015"/>
    </source>
</evidence>
<protein>
    <submittedName>
        <fullName evidence="6">3746_t:CDS:1</fullName>
    </submittedName>
</protein>
<dbReference type="GO" id="GO:0006357">
    <property type="term" value="P:regulation of transcription by RNA polymerase II"/>
    <property type="evidence" value="ECO:0007669"/>
    <property type="project" value="TreeGrafter"/>
</dbReference>
<dbReference type="InterPro" id="IPR021629">
    <property type="entry name" value="Mediator_Med23"/>
</dbReference>